<comment type="caution">
    <text evidence="1">The sequence shown here is derived from an EMBL/GenBank/DDBJ whole genome shotgun (WGS) entry which is preliminary data.</text>
</comment>
<sequence>MTKQQLKNRITQLEQWLFDNSSEHEARPQIETDLRKAKEELVKLKK</sequence>
<protein>
    <submittedName>
        <fullName evidence="1">Uncharacterized protein</fullName>
    </submittedName>
</protein>
<dbReference type="AlphaFoldDB" id="A0A9X3CAE8"/>
<dbReference type="RefSeq" id="WP_264288686.1">
    <property type="nucleotide sequence ID" value="NZ_JAOZEV010000026.1"/>
</dbReference>
<reference evidence="1" key="1">
    <citation type="submission" date="2022-10" db="EMBL/GenBank/DDBJ databases">
        <title>Two novel species of Flavobacterium.</title>
        <authorList>
            <person name="Liu Q."/>
            <person name="Xin Y.-H."/>
        </authorList>
    </citation>
    <scope>NUCLEOTIDE SEQUENCE</scope>
    <source>
        <strain evidence="1">LS1R47</strain>
    </source>
</reference>
<keyword evidence="2" id="KW-1185">Reference proteome</keyword>
<evidence type="ECO:0000313" key="1">
    <source>
        <dbReference type="EMBL" id="MCV9934517.1"/>
    </source>
</evidence>
<accession>A0A9X3CAE8</accession>
<proteinExistence type="predicted"/>
<dbReference type="EMBL" id="JAOZEV010000026">
    <property type="protein sequence ID" value="MCV9934517.1"/>
    <property type="molecule type" value="Genomic_DNA"/>
</dbReference>
<organism evidence="1 2">
    <name type="scientific">Flavobacterium frigoritolerans</name>
    <dbReference type="NCBI Taxonomy" id="2987686"/>
    <lineage>
        <taxon>Bacteria</taxon>
        <taxon>Pseudomonadati</taxon>
        <taxon>Bacteroidota</taxon>
        <taxon>Flavobacteriia</taxon>
        <taxon>Flavobacteriales</taxon>
        <taxon>Flavobacteriaceae</taxon>
        <taxon>Flavobacterium</taxon>
    </lineage>
</organism>
<name>A0A9X3CAE8_9FLAO</name>
<dbReference type="Proteomes" id="UP001151133">
    <property type="component" value="Unassembled WGS sequence"/>
</dbReference>
<evidence type="ECO:0000313" key="2">
    <source>
        <dbReference type="Proteomes" id="UP001151133"/>
    </source>
</evidence>
<gene>
    <name evidence="1" type="ORF">OIU80_19730</name>
</gene>